<proteinExistence type="predicted"/>
<evidence type="ECO:0000259" key="1">
    <source>
        <dbReference type="PROSITE" id="PS51462"/>
    </source>
</evidence>
<gene>
    <name evidence="2" type="ORF">RB614_15695</name>
</gene>
<dbReference type="InterPro" id="IPR000086">
    <property type="entry name" value="NUDIX_hydrolase_dom"/>
</dbReference>
<dbReference type="Proteomes" id="UP001230908">
    <property type="component" value="Unassembled WGS sequence"/>
</dbReference>
<dbReference type="InterPro" id="IPR015797">
    <property type="entry name" value="NUDIX_hydrolase-like_dom_sf"/>
</dbReference>
<dbReference type="EMBL" id="JAVHUY010000013">
    <property type="protein sequence ID" value="MDQ7905956.1"/>
    <property type="molecule type" value="Genomic_DNA"/>
</dbReference>
<evidence type="ECO:0000313" key="2">
    <source>
        <dbReference type="EMBL" id="MDQ7905956.1"/>
    </source>
</evidence>
<dbReference type="SUPFAM" id="SSF55811">
    <property type="entry name" value="Nudix"/>
    <property type="match status" value="1"/>
</dbReference>
<keyword evidence="3" id="KW-1185">Reference proteome</keyword>
<protein>
    <submittedName>
        <fullName evidence="2">NUDIX domain-containing protein</fullName>
    </submittedName>
</protein>
<name>A0ABU0ZFX0_9ACTN</name>
<dbReference type="Pfam" id="PF00293">
    <property type="entry name" value="NUDIX"/>
    <property type="match status" value="1"/>
</dbReference>
<evidence type="ECO:0000313" key="3">
    <source>
        <dbReference type="Proteomes" id="UP001230908"/>
    </source>
</evidence>
<dbReference type="RefSeq" id="WP_308713224.1">
    <property type="nucleotide sequence ID" value="NZ_JAVHUY010000013.1"/>
</dbReference>
<reference evidence="2 3" key="1">
    <citation type="submission" date="2023-08" db="EMBL/GenBank/DDBJ databases">
        <title>Phytohabitans sansha sp. nov., isolated from marine sediment.</title>
        <authorList>
            <person name="Zhao Y."/>
            <person name="Yi K."/>
        </authorList>
    </citation>
    <scope>NUCLEOTIDE SEQUENCE [LARGE SCALE GENOMIC DNA]</scope>
    <source>
        <strain evidence="2 3">ZYX-F-186</strain>
    </source>
</reference>
<feature type="domain" description="Nudix hydrolase" evidence="1">
    <location>
        <begin position="1"/>
        <end position="119"/>
    </location>
</feature>
<dbReference type="Gene3D" id="3.90.79.10">
    <property type="entry name" value="Nucleoside Triphosphate Pyrophosphohydrolase"/>
    <property type="match status" value="1"/>
</dbReference>
<comment type="caution">
    <text evidence="2">The sequence shown here is derived from an EMBL/GenBank/DDBJ whole genome shotgun (WGS) entry which is preliminary data.</text>
</comment>
<sequence length="126" mass="14443">MRDDRPDISHANCRSILGGLCEDGETASDALRRELFEEAAVTLDDATPLCSLIDRGARRHLLAVFVVETHHDRQEMKLAEGQWFDMSPWRWLRHMRTPITCGSARPRTRNDWRTPAALTCNQVIDD</sequence>
<organism evidence="2 3">
    <name type="scientific">Phytohabitans maris</name>
    <dbReference type="NCBI Taxonomy" id="3071409"/>
    <lineage>
        <taxon>Bacteria</taxon>
        <taxon>Bacillati</taxon>
        <taxon>Actinomycetota</taxon>
        <taxon>Actinomycetes</taxon>
        <taxon>Micromonosporales</taxon>
        <taxon>Micromonosporaceae</taxon>
    </lineage>
</organism>
<dbReference type="PROSITE" id="PS51462">
    <property type="entry name" value="NUDIX"/>
    <property type="match status" value="1"/>
</dbReference>
<accession>A0ABU0ZFX0</accession>